<dbReference type="PROSITE" id="PS50221">
    <property type="entry name" value="GAIN_B"/>
    <property type="match status" value="1"/>
</dbReference>
<evidence type="ECO:0000256" key="11">
    <source>
        <dbReference type="SAM" id="MobiDB-lite"/>
    </source>
</evidence>
<dbReference type="PANTHER" id="PTHR10877">
    <property type="entry name" value="POLYCYSTIN FAMILY MEMBER"/>
    <property type="match status" value="1"/>
</dbReference>
<evidence type="ECO:0000256" key="5">
    <source>
        <dbReference type="ARBA" id="ARBA00022734"/>
    </source>
</evidence>
<feature type="transmembrane region" description="Helical" evidence="12">
    <location>
        <begin position="1227"/>
        <end position="1246"/>
    </location>
</feature>
<feature type="domain" description="PLAT" evidence="13">
    <location>
        <begin position="554"/>
        <end position="671"/>
    </location>
</feature>
<dbReference type="GO" id="GO:0016020">
    <property type="term" value="C:membrane"/>
    <property type="evidence" value="ECO:0007669"/>
    <property type="project" value="UniProtKB-SubCell"/>
</dbReference>
<reference evidence="15" key="1">
    <citation type="journal article" date="2023" name="Science">
        <title>Genome structures resolve the early diversification of teleost fishes.</title>
        <authorList>
            <person name="Parey E."/>
            <person name="Louis A."/>
            <person name="Montfort J."/>
            <person name="Bouchez O."/>
            <person name="Roques C."/>
            <person name="Iampietro C."/>
            <person name="Lluch J."/>
            <person name="Castinel A."/>
            <person name="Donnadieu C."/>
            <person name="Desvignes T."/>
            <person name="Floi Bucao C."/>
            <person name="Jouanno E."/>
            <person name="Wen M."/>
            <person name="Mejri S."/>
            <person name="Dirks R."/>
            <person name="Jansen H."/>
            <person name="Henkel C."/>
            <person name="Chen W.J."/>
            <person name="Zahm M."/>
            <person name="Cabau C."/>
            <person name="Klopp C."/>
            <person name="Thompson A.W."/>
            <person name="Robinson-Rechavi M."/>
            <person name="Braasch I."/>
            <person name="Lecointre G."/>
            <person name="Bobe J."/>
            <person name="Postlethwait J.H."/>
            <person name="Berthelot C."/>
            <person name="Roest Crollius H."/>
            <person name="Guiguen Y."/>
        </authorList>
    </citation>
    <scope>NUCLEOTIDE SEQUENCE</scope>
    <source>
        <strain evidence="15">NC1722</strain>
    </source>
</reference>
<feature type="transmembrane region" description="Helical" evidence="12">
    <location>
        <begin position="993"/>
        <end position="1017"/>
    </location>
</feature>
<dbReference type="InterPro" id="IPR001024">
    <property type="entry name" value="PLAT/LH2_dom"/>
</dbReference>
<dbReference type="InterPro" id="IPR000203">
    <property type="entry name" value="GPS"/>
</dbReference>
<evidence type="ECO:0000256" key="10">
    <source>
        <dbReference type="PROSITE-ProRule" id="PRU00152"/>
    </source>
</evidence>
<dbReference type="Pfam" id="PF08016">
    <property type="entry name" value="PKD_channel"/>
    <property type="match status" value="1"/>
</dbReference>
<evidence type="ECO:0000256" key="7">
    <source>
        <dbReference type="ARBA" id="ARBA00023136"/>
    </source>
</evidence>
<evidence type="ECO:0000259" key="14">
    <source>
        <dbReference type="PROSITE" id="PS50221"/>
    </source>
</evidence>
<dbReference type="SMART" id="SM00308">
    <property type="entry name" value="LH2"/>
    <property type="match status" value="1"/>
</dbReference>
<dbReference type="InterPro" id="IPR046338">
    <property type="entry name" value="GAIN_dom_sf"/>
</dbReference>
<keyword evidence="16" id="KW-1185">Reference proteome</keyword>
<dbReference type="InterPro" id="IPR013122">
    <property type="entry name" value="PKD1_2_channel"/>
</dbReference>
<gene>
    <name evidence="15" type="ORF">AAFF_G00225440</name>
</gene>
<evidence type="ECO:0000256" key="9">
    <source>
        <dbReference type="ARBA" id="ARBA00023180"/>
    </source>
</evidence>
<dbReference type="FunFam" id="2.60.60.20:FF:000008">
    <property type="entry name" value="Polycystic kidney disease 1-like 2, isoform CRA_a"/>
    <property type="match status" value="1"/>
</dbReference>
<comment type="caution">
    <text evidence="15">The sequence shown here is derived from an EMBL/GenBank/DDBJ whole genome shotgun (WGS) entry which is preliminary data.</text>
</comment>
<feature type="transmembrane region" description="Helical" evidence="12">
    <location>
        <begin position="757"/>
        <end position="779"/>
    </location>
</feature>
<proteinExistence type="inferred from homology"/>
<protein>
    <recommendedName>
        <fullName evidence="17">Polycystic kidney disease protein 1-like 2</fullName>
    </recommendedName>
</protein>
<dbReference type="SUPFAM" id="SSF49723">
    <property type="entry name" value="Lipase/lipooxygenase domain (PLAT/LH2 domain)"/>
    <property type="match status" value="1"/>
</dbReference>
<dbReference type="InterPro" id="IPR057244">
    <property type="entry name" value="GAIN_B"/>
</dbReference>
<keyword evidence="4" id="KW-0732">Signal</keyword>
<feature type="region of interest" description="Disordered" evidence="11">
    <location>
        <begin position="1438"/>
        <end position="1463"/>
    </location>
</feature>
<feature type="region of interest" description="Disordered" evidence="11">
    <location>
        <begin position="961"/>
        <end position="985"/>
    </location>
</feature>
<feature type="compositionally biased region" description="Polar residues" evidence="11">
    <location>
        <begin position="1453"/>
        <end position="1463"/>
    </location>
</feature>
<keyword evidence="7 12" id="KW-0472">Membrane</keyword>
<feature type="compositionally biased region" description="Basic and acidic residues" evidence="11">
    <location>
        <begin position="975"/>
        <end position="985"/>
    </location>
</feature>
<feature type="transmembrane region" description="Helical" evidence="12">
    <location>
        <begin position="1029"/>
        <end position="1062"/>
    </location>
</feature>
<evidence type="ECO:0008006" key="17">
    <source>
        <dbReference type="Google" id="ProtNLM"/>
    </source>
</evidence>
<keyword evidence="6 12" id="KW-1133">Transmembrane helix</keyword>
<feature type="domain" description="GAIN-B" evidence="14">
    <location>
        <begin position="360"/>
        <end position="494"/>
    </location>
</feature>
<feature type="region of interest" description="Disordered" evidence="11">
    <location>
        <begin position="785"/>
        <end position="827"/>
    </location>
</feature>
<evidence type="ECO:0000256" key="12">
    <source>
        <dbReference type="SAM" id="Phobius"/>
    </source>
</evidence>
<evidence type="ECO:0000256" key="8">
    <source>
        <dbReference type="ARBA" id="ARBA00023157"/>
    </source>
</evidence>
<dbReference type="InterPro" id="IPR051223">
    <property type="entry name" value="Polycystin"/>
</dbReference>
<keyword evidence="9" id="KW-0325">Glycoprotein</keyword>
<dbReference type="Gene3D" id="1.10.287.70">
    <property type="match status" value="1"/>
</dbReference>
<dbReference type="InterPro" id="IPR042060">
    <property type="entry name" value="PLAT_polycystin1"/>
</dbReference>
<feature type="transmembrane region" description="Helical" evidence="12">
    <location>
        <begin position="1318"/>
        <end position="1342"/>
    </location>
</feature>
<dbReference type="Pfam" id="PF01825">
    <property type="entry name" value="GPS"/>
    <property type="match status" value="1"/>
</dbReference>
<sequence length="1463" mass="162120">MTSLYLPLGDKMSNYSLTLSVTVETEAGLSDISTLTTRVKDTSADSTVQDLQAQVSKQVARLQQQGELSTAVLAQMYQSVSAKLNEGSGGDEEKETRMELREEMLANMSAVMQGTPNSNGLDVVPTAVALEGLTHESDELTASAQVQASTLLANLSLVLIGIKGMGSEAAAQVKQAAGPIVMTASNIFTSSAGSSNKREISSVLLDTMDNVQSALLAGRSLNQEPDIFSSPKVTVYVNRMSPDQLQNQAFSVQNISTASFTFPHLGEDIMLPDKPVDIRMMSFGENPFSWSEGDPITGTVGSLSLTREDGSVIPVGNLSKEIEILLPRSTVAQVNSTVLDLGNFSTVVVNVTAPNVSLVLRLDPSEDVPLHLLLGYQEYPNDTHHEAQVLLPRPGAPAGEEYTWVLGPEFLAAGIGEYYILVRPVVGAGVNSTNVTVSITSIAAQCLYWDETETSWKDHGCRVGPRTTPLVTQCLCTHLTFFGSSFFVMPNMVDVSRTAELFATFSDNPVVVCFVGSIFLAYLLVVVWARRKDVLDSAKWRVTVLEDNDPLAQYRYMLTINTGHRRGASTSAQVAVTLLGTEGESEPHHLTDPDKPVFERGGMDVFLLTTPFSLGELQTIRLWHDNSGAHPAWYVDKVMVQDLETGQKWYFLCNSWMAVDMGDFVLDKAFPVASEMELKKFSNLFFMKTAKDFRDGHIWFSVISRPPNSNFTRVQRVSCCFSLLLCTMLTSIMFWGVPKDPSEQKMDLGKIEFTWQQVMIGIQSSIIMFPINLLIVSIFRNTRPREKKPDRSTKRPKVEAGKQGKTGRVSPSEPPSPQSGHRNITPDAVIKDIKRIAQSLSKAMKSPIPQLEAEFGRTANINVLLSLVEEVIRQQNRAGSEFYSDSSKKEGALVLTLGAVNLQESPETTAGDAQRRSDYSQYLYRQLLHVEKELEMLGPARFPDPSSHAQAVQQVQGMKGLLESHPSPSSSSLGDPHEAGSSDREGGCCKGGLPWWFVFVGWLLVAATSGVSAYFTMMYGLTYGMERSVSWLISMVVSFFESLFITQPLKVLGFAAFFALVLKKVDQEDYGDVPINGALGNSDDPDTVLSTRRDSTCSFYQPPPPTDIERMRSNMIKEQKVFALIREILTYVGFLWMLLLVAYGQRDPNAYFLTRHIQQSFSSGISSTMSHKEVFTWANTTLLTSLFGEYPGFITDGNSKLVGSARIRQVRGKLMKQQKWAYFQSKWNLLELAIIILSWSALSVFIKRMLLGNRDMEYYQNNQDQFASFYETASADAVLGYLIAFLVLLATVKLWHLLRLNPKLHMITSTLQRAWTDISGFITVMTIMFLAYSIASNLMFGWKLYSYRTLLEAAQTMVSLQLGIFNYEEVLDYSPVLGAFLIGTCIVFMTFVVVNLFISVILVAFSQEQLHHKPSEEEEIVDLMLMKFCSLLGIKCKKDQKDEGKESKENDCKGSTNKGAPAD</sequence>
<keyword evidence="8" id="KW-1015">Disulfide bond</keyword>
<dbReference type="PROSITE" id="PS50095">
    <property type="entry name" value="PLAT"/>
    <property type="match status" value="1"/>
</dbReference>
<comment type="caution">
    <text evidence="10">Lacks conserved residue(s) required for the propagation of feature annotation.</text>
</comment>
<evidence type="ECO:0000256" key="2">
    <source>
        <dbReference type="ARBA" id="ARBA00007200"/>
    </source>
</evidence>
<dbReference type="InterPro" id="IPR000434">
    <property type="entry name" value="PC1"/>
</dbReference>
<evidence type="ECO:0000313" key="15">
    <source>
        <dbReference type="EMBL" id="KAJ8417701.1"/>
    </source>
</evidence>
<evidence type="ECO:0000313" key="16">
    <source>
        <dbReference type="Proteomes" id="UP001221898"/>
    </source>
</evidence>
<dbReference type="InterPro" id="IPR036392">
    <property type="entry name" value="PLAT/LH2_dom_sf"/>
</dbReference>
<feature type="transmembrane region" description="Helical" evidence="12">
    <location>
        <begin position="1278"/>
        <end position="1298"/>
    </location>
</feature>
<evidence type="ECO:0000259" key="13">
    <source>
        <dbReference type="PROSITE" id="PS50095"/>
    </source>
</evidence>
<dbReference type="GO" id="GO:0050982">
    <property type="term" value="P:detection of mechanical stimulus"/>
    <property type="evidence" value="ECO:0007669"/>
    <property type="project" value="TreeGrafter"/>
</dbReference>
<evidence type="ECO:0000256" key="6">
    <source>
        <dbReference type="ARBA" id="ARBA00022989"/>
    </source>
</evidence>
<dbReference type="FunFam" id="1.10.287.70:FF:000086">
    <property type="entry name" value="Polycystic kidney disease 2"/>
    <property type="match status" value="1"/>
</dbReference>
<dbReference type="Gene3D" id="2.60.60.20">
    <property type="entry name" value="PLAT/LH2 domain"/>
    <property type="match status" value="1"/>
</dbReference>
<dbReference type="PRINTS" id="PR00500">
    <property type="entry name" value="POLYCYSTIN1"/>
</dbReference>
<dbReference type="Pfam" id="PF01477">
    <property type="entry name" value="PLAT"/>
    <property type="match status" value="1"/>
</dbReference>
<dbReference type="PANTHER" id="PTHR10877:SF134">
    <property type="entry name" value="POLYCYSTIN-1-LIKE PROTEIN 2"/>
    <property type="match status" value="1"/>
</dbReference>
<dbReference type="CDD" id="cd01752">
    <property type="entry name" value="PLAT_polycystin"/>
    <property type="match status" value="1"/>
</dbReference>
<dbReference type="Gene3D" id="2.60.220.50">
    <property type="match status" value="1"/>
</dbReference>
<dbReference type="EMBL" id="JAINUG010000003">
    <property type="protein sequence ID" value="KAJ8417701.1"/>
    <property type="molecule type" value="Genomic_DNA"/>
</dbReference>
<dbReference type="SMART" id="SM00303">
    <property type="entry name" value="GPS"/>
    <property type="match status" value="1"/>
</dbReference>
<evidence type="ECO:0000256" key="3">
    <source>
        <dbReference type="ARBA" id="ARBA00022692"/>
    </source>
</evidence>
<dbReference type="GO" id="GO:0005262">
    <property type="term" value="F:calcium channel activity"/>
    <property type="evidence" value="ECO:0007669"/>
    <property type="project" value="TreeGrafter"/>
</dbReference>
<keyword evidence="5" id="KW-0430">Lectin</keyword>
<feature type="compositionally biased region" description="Basic and acidic residues" evidence="11">
    <location>
        <begin position="1438"/>
        <end position="1452"/>
    </location>
</feature>
<comment type="subcellular location">
    <subcellularLocation>
        <location evidence="1">Membrane</location>
        <topology evidence="1">Multi-pass membrane protein</topology>
    </subcellularLocation>
</comment>
<feature type="transmembrane region" description="Helical" evidence="12">
    <location>
        <begin position="1379"/>
        <end position="1405"/>
    </location>
</feature>
<evidence type="ECO:0000256" key="1">
    <source>
        <dbReference type="ARBA" id="ARBA00004141"/>
    </source>
</evidence>
<feature type="compositionally biased region" description="Basic and acidic residues" evidence="11">
    <location>
        <begin position="785"/>
        <end position="802"/>
    </location>
</feature>
<name>A0AAD7X1I1_9TELE</name>
<evidence type="ECO:0000256" key="4">
    <source>
        <dbReference type="ARBA" id="ARBA00022729"/>
    </source>
</evidence>
<feature type="transmembrane region" description="Helical" evidence="12">
    <location>
        <begin position="1121"/>
        <end position="1143"/>
    </location>
</feature>
<feature type="transmembrane region" description="Helical" evidence="12">
    <location>
        <begin position="509"/>
        <end position="529"/>
    </location>
</feature>
<dbReference type="Proteomes" id="UP001221898">
    <property type="component" value="Unassembled WGS sequence"/>
</dbReference>
<organism evidence="15 16">
    <name type="scientific">Aldrovandia affinis</name>
    <dbReference type="NCBI Taxonomy" id="143900"/>
    <lineage>
        <taxon>Eukaryota</taxon>
        <taxon>Metazoa</taxon>
        <taxon>Chordata</taxon>
        <taxon>Craniata</taxon>
        <taxon>Vertebrata</taxon>
        <taxon>Euteleostomi</taxon>
        <taxon>Actinopterygii</taxon>
        <taxon>Neopterygii</taxon>
        <taxon>Teleostei</taxon>
        <taxon>Notacanthiformes</taxon>
        <taxon>Halosauridae</taxon>
        <taxon>Aldrovandia</taxon>
    </lineage>
</organism>
<keyword evidence="3 12" id="KW-0812">Transmembrane</keyword>
<feature type="transmembrane region" description="Helical" evidence="12">
    <location>
        <begin position="717"/>
        <end position="737"/>
    </location>
</feature>
<dbReference type="GO" id="GO:0030246">
    <property type="term" value="F:carbohydrate binding"/>
    <property type="evidence" value="ECO:0007669"/>
    <property type="project" value="UniProtKB-KW"/>
</dbReference>
<accession>A0AAD7X1I1</accession>
<comment type="similarity">
    <text evidence="2">Belongs to the polycystin family.</text>
</comment>